<sequence>MNDDRQFAPATQRNREPILEVLQRILPSTGTILEIASGTGEHAVFFAPRLSGRKWLPTDIHYLSLASISAWIKYSPSDNIYPPILLDVCDRIWSVEQEKQFTAEITAIVSINMIHIAPWAACLGLMAGAGRILPQNGILYLYGPFKQNGQHTAPSNAAFDEMLKSQNPEWGVRDLEEVIAVAKMQNLHWRETVSMPANNLSVIFEKLE</sequence>
<gene>
    <name evidence="1" type="ORF">ACE1CA_34110</name>
</gene>
<dbReference type="SUPFAM" id="SSF53335">
    <property type="entry name" value="S-adenosyl-L-methionine-dependent methyltransferases"/>
    <property type="match status" value="1"/>
</dbReference>
<organism evidence="1 2">
    <name type="scientific">Floridaenema evergladense BLCC-F167</name>
    <dbReference type="NCBI Taxonomy" id="3153639"/>
    <lineage>
        <taxon>Bacteria</taxon>
        <taxon>Bacillati</taxon>
        <taxon>Cyanobacteriota</taxon>
        <taxon>Cyanophyceae</taxon>
        <taxon>Oscillatoriophycideae</taxon>
        <taxon>Aerosakkonematales</taxon>
        <taxon>Aerosakkonemataceae</taxon>
        <taxon>Floridanema</taxon>
        <taxon>Floridanema evergladense</taxon>
    </lineage>
</organism>
<dbReference type="Gene3D" id="3.40.50.150">
    <property type="entry name" value="Vaccinia Virus protein VP39"/>
    <property type="match status" value="1"/>
</dbReference>
<protein>
    <submittedName>
        <fullName evidence="1">DUF938 domain-containing protein</fullName>
    </submittedName>
</protein>
<proteinExistence type="predicted"/>
<dbReference type="Pfam" id="PF06080">
    <property type="entry name" value="DUF938"/>
    <property type="match status" value="1"/>
</dbReference>
<dbReference type="EMBL" id="JBHFNT010000313">
    <property type="protein sequence ID" value="MFB2839554.1"/>
    <property type="molecule type" value="Genomic_DNA"/>
</dbReference>
<evidence type="ECO:0000313" key="1">
    <source>
        <dbReference type="EMBL" id="MFB2839554.1"/>
    </source>
</evidence>
<comment type="caution">
    <text evidence="1">The sequence shown here is derived from an EMBL/GenBank/DDBJ whole genome shotgun (WGS) entry which is preliminary data.</text>
</comment>
<accession>A0ABV4WWR9</accession>
<dbReference type="InterPro" id="IPR010342">
    <property type="entry name" value="DUF938"/>
</dbReference>
<dbReference type="RefSeq" id="WP_413281822.1">
    <property type="nucleotide sequence ID" value="NZ_JBHFNT010000313.1"/>
</dbReference>
<dbReference type="PANTHER" id="PTHR20974:SF0">
    <property type="entry name" value="UPF0585 PROTEIN CG18661"/>
    <property type="match status" value="1"/>
</dbReference>
<name>A0ABV4WWR9_9CYAN</name>
<keyword evidence="2" id="KW-1185">Reference proteome</keyword>
<evidence type="ECO:0000313" key="2">
    <source>
        <dbReference type="Proteomes" id="UP001576780"/>
    </source>
</evidence>
<reference evidence="1 2" key="1">
    <citation type="submission" date="2024-09" db="EMBL/GenBank/DDBJ databases">
        <title>Floridaenema gen nov. (Aerosakkonemataceae, Aerosakkonematales ord. nov., Cyanobacteria) from benthic tropical and subtropical fresh waters, with the description of four new species.</title>
        <authorList>
            <person name="Moretto J.A."/>
            <person name="Berthold D.E."/>
            <person name="Lefler F.W."/>
            <person name="Huang I.-S."/>
            <person name="Laughinghouse H. IV."/>
        </authorList>
    </citation>
    <scope>NUCLEOTIDE SEQUENCE [LARGE SCALE GENOMIC DNA]</scope>
    <source>
        <strain evidence="1 2">BLCC-F167</strain>
    </source>
</reference>
<dbReference type="Proteomes" id="UP001576780">
    <property type="component" value="Unassembled WGS sequence"/>
</dbReference>
<dbReference type="PANTHER" id="PTHR20974">
    <property type="entry name" value="UPF0585 PROTEIN CG18661"/>
    <property type="match status" value="1"/>
</dbReference>
<dbReference type="InterPro" id="IPR029063">
    <property type="entry name" value="SAM-dependent_MTases_sf"/>
</dbReference>